<sequence length="1103" mass="120394">MSRFTVAVLAGFLSLLVILLVAGCGGGGSSSSDDPTPSSQVNGLVTDPPIEGAAVWLLEANGDALSEIVRSDEHGRFQLTISGDTVPGDARLMARGGVDTKTGHDFQGLQLSAPWMGLDRPVISPLTTLVDNVYRQDGLALQAVVEDVASLLDLPPSGVMNDPAQDAQVQRASLLLTELWLALRGIDDPMEQIATSLRYAQGDFAKTARYLADGGIVDLPDTIKDRLEGVESIALALRGDSVSTAQEVIDALAQQNIEHGLARFFDNQLGFEPHNQTERDNLRSLAHAVWLAAERRGMPANSPGVFNVARYLGKTYQVGIEALENPEFQVPEGLTTDQTIASLAASRVLDHTVPLAEAEVLGMDNQARVEYFLRSDLSPYERAERLFDGVFADNVLDPVFASIAQGMAAAGLFEEADLVLRAQIFQPTKRAEAFRRTGREFFRNGEETRALEYWDEASGIQQQQLEALGLANLTGADARFYRSLSDDFLAAGYPDRAEASIAPLLDYVNQFGGAGQPWTGNYFNLTTALLNQAEERVELAAEAGMTGSSYEQAVAATHLLRRWVDDMGSPQPGPTSCRLIQSQYTARYAALYSHLGLRDQALAGIDAFEDLMVATCGNQTNAFSRFYVDIIAPAYGALGLTARFEQLLQDEVEPYPMYSAAARTAANEIAVFFAVEAALQGGAQAALDEMNDRITSPRDRASYLIYRSQGLSTDGRNLAVRLADEGMLQAAREVADAGWQLSTSAAFIEDSDDFDEESWRDAIGYVPPPGSSPDNARTEINRLLRNGCHAAALVTDELGETAKARQRMAECWSLAQEMYRGASTMLWAEAAWLLADGHLALDMDGAGVVNALRQQARVIDSNDSRSQQFRRVADLQSRGGMSEQALATLDDEVMAALQAMADQASDEDSLITVMRETEAVAKAYLEVALEQRARLHREGHLSGFSQEHVVKAREGAHRVLLGDSSNAAWAWNGYQGLIERLNSPTQQDRGWREGVKLLGAAGEFDLAIAWAETATQDPERWRRLTQVAEALTEWDDFPETDLARFDFDGDGRPDFFNPRYAESEWMMSPLQLDDDIDGDGIPDTQDLTPYCPGCMDVGSMSRR</sequence>
<gene>
    <name evidence="1" type="ORF">SAMN05444515_11743</name>
</gene>
<dbReference type="AlphaFoldDB" id="A0A1H7QFS5"/>
<reference evidence="2" key="1">
    <citation type="submission" date="2016-10" db="EMBL/GenBank/DDBJ databases">
        <authorList>
            <person name="Varghese N."/>
            <person name="Submissions S."/>
        </authorList>
    </citation>
    <scope>NUCLEOTIDE SEQUENCE [LARGE SCALE GENOMIC DNA]</scope>
    <source>
        <strain evidence="2">DSM 241</strain>
    </source>
</reference>
<evidence type="ECO:0000313" key="2">
    <source>
        <dbReference type="Proteomes" id="UP000199256"/>
    </source>
</evidence>
<organism evidence="1 2">
    <name type="scientific">Ectothiorhodospira marina</name>
    <dbReference type="NCBI Taxonomy" id="1396821"/>
    <lineage>
        <taxon>Bacteria</taxon>
        <taxon>Pseudomonadati</taxon>
        <taxon>Pseudomonadota</taxon>
        <taxon>Gammaproteobacteria</taxon>
        <taxon>Chromatiales</taxon>
        <taxon>Ectothiorhodospiraceae</taxon>
        <taxon>Ectothiorhodospira</taxon>
    </lineage>
</organism>
<keyword evidence="2" id="KW-1185">Reference proteome</keyword>
<dbReference type="Proteomes" id="UP000199256">
    <property type="component" value="Unassembled WGS sequence"/>
</dbReference>
<dbReference type="RefSeq" id="WP_143050482.1">
    <property type="nucleotide sequence ID" value="NZ_FOAA01000017.1"/>
</dbReference>
<proteinExistence type="predicted"/>
<dbReference type="PROSITE" id="PS51257">
    <property type="entry name" value="PROKAR_LIPOPROTEIN"/>
    <property type="match status" value="1"/>
</dbReference>
<evidence type="ECO:0000313" key="1">
    <source>
        <dbReference type="EMBL" id="SEL46608.1"/>
    </source>
</evidence>
<dbReference type="EMBL" id="FOAA01000017">
    <property type="protein sequence ID" value="SEL46608.1"/>
    <property type="molecule type" value="Genomic_DNA"/>
</dbReference>
<protein>
    <submittedName>
        <fullName evidence="1">Uncharacterized protein</fullName>
    </submittedName>
</protein>
<accession>A0A1H7QFS5</accession>
<name>A0A1H7QFS5_9GAMM</name>
<dbReference type="STRING" id="1396821.SAMN05444515_11743"/>
<dbReference type="OrthoDB" id="7051264at2"/>